<organism evidence="3 4">
    <name type="scientific">Periophthalmus magnuspinnatus</name>
    <dbReference type="NCBI Taxonomy" id="409849"/>
    <lineage>
        <taxon>Eukaryota</taxon>
        <taxon>Metazoa</taxon>
        <taxon>Chordata</taxon>
        <taxon>Craniata</taxon>
        <taxon>Vertebrata</taxon>
        <taxon>Euteleostomi</taxon>
        <taxon>Actinopterygii</taxon>
        <taxon>Neopterygii</taxon>
        <taxon>Teleostei</taxon>
        <taxon>Neoteleostei</taxon>
        <taxon>Acanthomorphata</taxon>
        <taxon>Gobiaria</taxon>
        <taxon>Gobiiformes</taxon>
        <taxon>Gobioidei</taxon>
        <taxon>Gobiidae</taxon>
        <taxon>Oxudercinae</taxon>
        <taxon>Periophthalmus</taxon>
    </lineage>
</organism>
<evidence type="ECO:0000313" key="3">
    <source>
        <dbReference type="Ensembl" id="ENSPMGP00000012413.1"/>
    </source>
</evidence>
<keyword evidence="4" id="KW-1185">Reference proteome</keyword>
<sequence>RPVSRRWGHCALTVLCSQRRDICGCAAGDGPQGPVWATGLQGLNYSDVSQSLCTFCPTCLVKSMAVSQYSGCLSLCLLSFFCQEQKFLRVRAALFVLSAFGEDLTLNLIPDTSFLSPYFSTDPANSTHSEGHLRSCFYSGNVDGDQSSVVAVSLCSGIYVWQPRFCIIHSTLIHMGTIEI</sequence>
<evidence type="ECO:0000259" key="2">
    <source>
        <dbReference type="Pfam" id="PF01562"/>
    </source>
</evidence>
<keyword evidence="1" id="KW-1015">Disulfide bond</keyword>
<proteinExistence type="predicted"/>
<reference evidence="3" key="2">
    <citation type="submission" date="2025-09" db="UniProtKB">
        <authorList>
            <consortium name="Ensembl"/>
        </authorList>
    </citation>
    <scope>IDENTIFICATION</scope>
</reference>
<reference evidence="3" key="1">
    <citation type="submission" date="2025-08" db="UniProtKB">
        <authorList>
            <consortium name="Ensembl"/>
        </authorList>
    </citation>
    <scope>IDENTIFICATION</scope>
</reference>
<dbReference type="Ensembl" id="ENSPMGT00000013247.1">
    <property type="protein sequence ID" value="ENSPMGP00000012413.1"/>
    <property type="gene ID" value="ENSPMGG00000010240.1"/>
</dbReference>
<name>A0A3B4A5S5_9GOBI</name>
<feature type="domain" description="Peptidase M12B propeptide" evidence="2">
    <location>
        <begin position="94"/>
        <end position="142"/>
    </location>
</feature>
<dbReference type="Pfam" id="PF01562">
    <property type="entry name" value="Pep_M12B_propep"/>
    <property type="match status" value="1"/>
</dbReference>
<dbReference type="STRING" id="409849.ENSPMGP00000012413"/>
<dbReference type="InterPro" id="IPR002870">
    <property type="entry name" value="Peptidase_M12B_N"/>
</dbReference>
<evidence type="ECO:0000256" key="1">
    <source>
        <dbReference type="ARBA" id="ARBA00023157"/>
    </source>
</evidence>
<accession>A0A3B4A5S5</accession>
<evidence type="ECO:0000313" key="4">
    <source>
        <dbReference type="Proteomes" id="UP000261520"/>
    </source>
</evidence>
<protein>
    <recommendedName>
        <fullName evidence="2">Peptidase M12B propeptide domain-containing protein</fullName>
    </recommendedName>
</protein>
<dbReference type="Proteomes" id="UP000261520">
    <property type="component" value="Unplaced"/>
</dbReference>
<dbReference type="AlphaFoldDB" id="A0A3B4A5S5"/>